<organism evidence="2 3">
    <name type="scientific">Anisodus acutangulus</name>
    <dbReference type="NCBI Taxonomy" id="402998"/>
    <lineage>
        <taxon>Eukaryota</taxon>
        <taxon>Viridiplantae</taxon>
        <taxon>Streptophyta</taxon>
        <taxon>Embryophyta</taxon>
        <taxon>Tracheophyta</taxon>
        <taxon>Spermatophyta</taxon>
        <taxon>Magnoliopsida</taxon>
        <taxon>eudicotyledons</taxon>
        <taxon>Gunneridae</taxon>
        <taxon>Pentapetalae</taxon>
        <taxon>asterids</taxon>
        <taxon>lamiids</taxon>
        <taxon>Solanales</taxon>
        <taxon>Solanaceae</taxon>
        <taxon>Solanoideae</taxon>
        <taxon>Hyoscyameae</taxon>
        <taxon>Anisodus</taxon>
    </lineage>
</organism>
<evidence type="ECO:0000256" key="1">
    <source>
        <dbReference type="SAM" id="MobiDB-lite"/>
    </source>
</evidence>
<dbReference type="AlphaFoldDB" id="A0A9Q1MQG8"/>
<evidence type="ECO:0000313" key="2">
    <source>
        <dbReference type="EMBL" id="KAJ8565907.1"/>
    </source>
</evidence>
<dbReference type="EMBL" id="JAJAGQ010000004">
    <property type="protein sequence ID" value="KAJ8565907.1"/>
    <property type="molecule type" value="Genomic_DNA"/>
</dbReference>
<feature type="region of interest" description="Disordered" evidence="1">
    <location>
        <begin position="220"/>
        <end position="242"/>
    </location>
</feature>
<dbReference type="Proteomes" id="UP001152561">
    <property type="component" value="Unassembled WGS sequence"/>
</dbReference>
<sequence length="242" mass="27693">MKGVMRFQEKPKTLQGVVFGDFAIVEPYVLLLKSIASRSFKTLEKLKVFGVSIDKDHFSLVELQAYTKDLRYTKIIKFYCKRVCESEFIELTSYNQLLGVVADLKDSDEFDVYVVHRIDDLEFIPQPISLLVGLEGDLADEVRATHVGGDINTDENDTEEVPKEAATDLNGDQIDLNGDEINQNRDDPYFNVDEYIIASDETDDDVIPYLDDSKVDEELRSLRAENRSKKNPNLRKKENQNN</sequence>
<name>A0A9Q1MQG8_9SOLA</name>
<reference evidence="3" key="1">
    <citation type="journal article" date="2023" name="Proc. Natl. Acad. Sci. U.S.A.">
        <title>Genomic and structural basis for evolution of tropane alkaloid biosynthesis.</title>
        <authorList>
            <person name="Wanga Y.-J."/>
            <person name="Taina T."/>
            <person name="Yua J.-Y."/>
            <person name="Lia J."/>
            <person name="Xua B."/>
            <person name="Chenc J."/>
            <person name="D'Auriad J.C."/>
            <person name="Huanga J.-P."/>
            <person name="Huanga S.-X."/>
        </authorList>
    </citation>
    <scope>NUCLEOTIDE SEQUENCE [LARGE SCALE GENOMIC DNA]</scope>
    <source>
        <strain evidence="3">cv. KIB-2019</strain>
    </source>
</reference>
<gene>
    <name evidence="2" type="ORF">K7X08_008483</name>
</gene>
<keyword evidence="3" id="KW-1185">Reference proteome</keyword>
<protein>
    <submittedName>
        <fullName evidence="2">Uncharacterized protein</fullName>
    </submittedName>
</protein>
<proteinExistence type="predicted"/>
<dbReference type="OrthoDB" id="1293967at2759"/>
<evidence type="ECO:0000313" key="3">
    <source>
        <dbReference type="Proteomes" id="UP001152561"/>
    </source>
</evidence>
<comment type="caution">
    <text evidence="2">The sequence shown here is derived from an EMBL/GenBank/DDBJ whole genome shotgun (WGS) entry which is preliminary data.</text>
</comment>
<accession>A0A9Q1MQG8</accession>